<sequence length="150" mass="15869">MTHVPISQEEPLEGRALSPRPGGALEGGGTLSPLSRRAPCHTAASLPCTGSQGADHLHQVKTYGPPGGRGREEEQALLALSAVKRIRGEPGVGRSPGLLTRPGRGVRWETGAHPVRPAPTPPDHRRNNGSSIHPSSSDFSTHTQPWQEIP</sequence>
<keyword evidence="3" id="KW-1185">Reference proteome</keyword>
<evidence type="ECO:0000256" key="1">
    <source>
        <dbReference type="SAM" id="MobiDB-lite"/>
    </source>
</evidence>
<gene>
    <name evidence="2" type="ORF">AAFF_G00078950</name>
</gene>
<feature type="region of interest" description="Disordered" evidence="1">
    <location>
        <begin position="1"/>
        <end position="73"/>
    </location>
</feature>
<comment type="caution">
    <text evidence="2">The sequence shown here is derived from an EMBL/GenBank/DDBJ whole genome shotgun (WGS) entry which is preliminary data.</text>
</comment>
<feature type="region of interest" description="Disordered" evidence="1">
    <location>
        <begin position="86"/>
        <end position="150"/>
    </location>
</feature>
<evidence type="ECO:0000313" key="2">
    <source>
        <dbReference type="EMBL" id="KAJ8392089.1"/>
    </source>
</evidence>
<feature type="compositionally biased region" description="Polar residues" evidence="1">
    <location>
        <begin position="128"/>
        <end position="150"/>
    </location>
</feature>
<dbReference type="AlphaFoldDB" id="A0AAD7RXI0"/>
<accession>A0AAD7RXI0</accession>
<organism evidence="2 3">
    <name type="scientific">Aldrovandia affinis</name>
    <dbReference type="NCBI Taxonomy" id="143900"/>
    <lineage>
        <taxon>Eukaryota</taxon>
        <taxon>Metazoa</taxon>
        <taxon>Chordata</taxon>
        <taxon>Craniata</taxon>
        <taxon>Vertebrata</taxon>
        <taxon>Euteleostomi</taxon>
        <taxon>Actinopterygii</taxon>
        <taxon>Neopterygii</taxon>
        <taxon>Teleostei</taxon>
        <taxon>Notacanthiformes</taxon>
        <taxon>Halosauridae</taxon>
        <taxon>Aldrovandia</taxon>
    </lineage>
</organism>
<protein>
    <submittedName>
        <fullName evidence="2">Uncharacterized protein</fullName>
    </submittedName>
</protein>
<reference evidence="2" key="1">
    <citation type="journal article" date="2023" name="Science">
        <title>Genome structures resolve the early diversification of teleost fishes.</title>
        <authorList>
            <person name="Parey E."/>
            <person name="Louis A."/>
            <person name="Montfort J."/>
            <person name="Bouchez O."/>
            <person name="Roques C."/>
            <person name="Iampietro C."/>
            <person name="Lluch J."/>
            <person name="Castinel A."/>
            <person name="Donnadieu C."/>
            <person name="Desvignes T."/>
            <person name="Floi Bucao C."/>
            <person name="Jouanno E."/>
            <person name="Wen M."/>
            <person name="Mejri S."/>
            <person name="Dirks R."/>
            <person name="Jansen H."/>
            <person name="Henkel C."/>
            <person name="Chen W.J."/>
            <person name="Zahm M."/>
            <person name="Cabau C."/>
            <person name="Klopp C."/>
            <person name="Thompson A.W."/>
            <person name="Robinson-Rechavi M."/>
            <person name="Braasch I."/>
            <person name="Lecointre G."/>
            <person name="Bobe J."/>
            <person name="Postlethwait J.H."/>
            <person name="Berthelot C."/>
            <person name="Roest Crollius H."/>
            <person name="Guiguen Y."/>
        </authorList>
    </citation>
    <scope>NUCLEOTIDE SEQUENCE</scope>
    <source>
        <strain evidence="2">NC1722</strain>
    </source>
</reference>
<evidence type="ECO:0000313" key="3">
    <source>
        <dbReference type="Proteomes" id="UP001221898"/>
    </source>
</evidence>
<dbReference type="Proteomes" id="UP001221898">
    <property type="component" value="Unassembled WGS sequence"/>
</dbReference>
<name>A0AAD7RXI0_9TELE</name>
<dbReference type="EMBL" id="JAINUG010000149">
    <property type="protein sequence ID" value="KAJ8392089.1"/>
    <property type="molecule type" value="Genomic_DNA"/>
</dbReference>
<proteinExistence type="predicted"/>